<reference evidence="3 4" key="1">
    <citation type="submission" date="2019-12" db="EMBL/GenBank/DDBJ databases">
        <title>Comparative genomics gives insights into the taxonomy of the Azoarcus-Aromatoleum group and reveals separate origins of nif in the plant-associated Azoarcus and non-plant-associated Aromatoleum sub-groups.</title>
        <authorList>
            <person name="Lafos M."/>
            <person name="Maluk M."/>
            <person name="Batista M."/>
            <person name="Junghare M."/>
            <person name="Carmona M."/>
            <person name="Faoro H."/>
            <person name="Cruz L.M."/>
            <person name="Battistoni F."/>
            <person name="De Souza E."/>
            <person name="Pedrosa F."/>
            <person name="Chen W.-M."/>
            <person name="Poole P.S."/>
            <person name="Dixon R.A."/>
            <person name="James E.K."/>
        </authorList>
    </citation>
    <scope>NUCLEOTIDE SEQUENCE [LARGE SCALE GENOMIC DNA]</scope>
    <source>
        <strain evidence="3 4">Td21</strain>
    </source>
</reference>
<gene>
    <name evidence="3" type="ORF">GPA22_22150</name>
</gene>
<dbReference type="InterPro" id="IPR028051">
    <property type="entry name" value="CheX-like_dom"/>
</dbReference>
<evidence type="ECO:0000313" key="3">
    <source>
        <dbReference type="EMBL" id="NMG46419.1"/>
    </source>
</evidence>
<dbReference type="SUPFAM" id="SSF103039">
    <property type="entry name" value="CheC-like"/>
    <property type="match status" value="1"/>
</dbReference>
<dbReference type="Gene3D" id="3.40.1550.10">
    <property type="entry name" value="CheC-like"/>
    <property type="match status" value="1"/>
</dbReference>
<evidence type="ECO:0000259" key="2">
    <source>
        <dbReference type="Pfam" id="PF13690"/>
    </source>
</evidence>
<proteinExistence type="predicted"/>
<feature type="domain" description="Chemotaxis phosphatase CheX-like" evidence="2">
    <location>
        <begin position="50"/>
        <end position="112"/>
    </location>
</feature>
<dbReference type="EMBL" id="WTVN01000073">
    <property type="protein sequence ID" value="NMG46419.1"/>
    <property type="molecule type" value="Genomic_DNA"/>
</dbReference>
<comment type="caution">
    <text evidence="3">The sequence shown here is derived from an EMBL/GenBank/DDBJ whole genome shotgun (WGS) entry which is preliminary data.</text>
</comment>
<evidence type="ECO:0000313" key="4">
    <source>
        <dbReference type="Proteomes" id="UP000623795"/>
    </source>
</evidence>
<dbReference type="InterPro" id="IPR028976">
    <property type="entry name" value="CheC-like_sf"/>
</dbReference>
<accession>A0ABX1Q7C7</accession>
<dbReference type="Pfam" id="PF13690">
    <property type="entry name" value="CheX"/>
    <property type="match status" value="1"/>
</dbReference>
<keyword evidence="1" id="KW-0145">Chemotaxis</keyword>
<dbReference type="RefSeq" id="WP_169258242.1">
    <property type="nucleotide sequence ID" value="NZ_WTVN01000073.1"/>
</dbReference>
<feature type="non-terminal residue" evidence="3">
    <location>
        <position position="113"/>
    </location>
</feature>
<organism evidence="3 4">
    <name type="scientific">Aromatoleum toluvorans</name>
    <dbReference type="NCBI Taxonomy" id="92002"/>
    <lineage>
        <taxon>Bacteria</taxon>
        <taxon>Pseudomonadati</taxon>
        <taxon>Pseudomonadota</taxon>
        <taxon>Betaproteobacteria</taxon>
        <taxon>Rhodocyclales</taxon>
        <taxon>Rhodocyclaceae</taxon>
        <taxon>Aromatoleum</taxon>
    </lineage>
</organism>
<sequence length="113" mass="12379">MNYRALTHEDIGVFSEAISAFFLNMTHEPAAVRTAYILDGTPAPLWGDFNGVIDVSGGFRGSITFSAPYGMLSRVLEAIGEREHSIDRCLDVVGEIANMMSGRARRHFGEELA</sequence>
<name>A0ABX1Q7C7_9RHOO</name>
<protein>
    <recommendedName>
        <fullName evidence="2">Chemotaxis phosphatase CheX-like domain-containing protein</fullName>
    </recommendedName>
</protein>
<keyword evidence="4" id="KW-1185">Reference proteome</keyword>
<dbReference type="Proteomes" id="UP000623795">
    <property type="component" value="Unassembled WGS sequence"/>
</dbReference>
<evidence type="ECO:0000256" key="1">
    <source>
        <dbReference type="ARBA" id="ARBA00022500"/>
    </source>
</evidence>